<dbReference type="InterPro" id="IPR024747">
    <property type="entry name" value="Pyridox_Oxase-rel"/>
</dbReference>
<sequence>MTDPKPTVGQPTSHLDRTTERINVTHPHSTRATPQDDGQVKAVGSPLDHAGLLILNKEECLRRIASARMGRVAFVLDGEQVILPINHELDGDEVVFLTDPGSLLAAVELGQPVAFEVDGLDEQRGAAWSVLFAGQARREESAEVTARLNKLGLRPWVRFVARPHWVRITATTISGRETLIDRSA</sequence>
<name>A0A1H0SW52_9ACTN</name>
<evidence type="ECO:0000313" key="2">
    <source>
        <dbReference type="EMBL" id="SDP45894.1"/>
    </source>
</evidence>
<keyword evidence="3" id="KW-1185">Reference proteome</keyword>
<feature type="region of interest" description="Disordered" evidence="1">
    <location>
        <begin position="1"/>
        <end position="21"/>
    </location>
</feature>
<protein>
    <submittedName>
        <fullName evidence="2">Nitroimidazol reductase NimA, pyridoxamine 5'-phosphate oxidase superfamily</fullName>
    </submittedName>
</protein>
<dbReference type="Gene3D" id="2.30.110.10">
    <property type="entry name" value="Electron Transport, Fmn-binding Protein, Chain A"/>
    <property type="match status" value="1"/>
</dbReference>
<dbReference type="SUPFAM" id="SSF50475">
    <property type="entry name" value="FMN-binding split barrel"/>
    <property type="match status" value="1"/>
</dbReference>
<dbReference type="AlphaFoldDB" id="A0A1H0SW52"/>
<dbReference type="Pfam" id="PF12900">
    <property type="entry name" value="Pyridox_ox_2"/>
    <property type="match status" value="1"/>
</dbReference>
<dbReference type="STRING" id="1090615.SAMN04515671_4324"/>
<proteinExistence type="predicted"/>
<evidence type="ECO:0000256" key="1">
    <source>
        <dbReference type="SAM" id="MobiDB-lite"/>
    </source>
</evidence>
<evidence type="ECO:0000313" key="3">
    <source>
        <dbReference type="Proteomes" id="UP000198741"/>
    </source>
</evidence>
<dbReference type="Proteomes" id="UP000198741">
    <property type="component" value="Chromosome I"/>
</dbReference>
<dbReference type="InterPro" id="IPR012349">
    <property type="entry name" value="Split_barrel_FMN-bd"/>
</dbReference>
<accession>A0A1H0SW52</accession>
<organism evidence="2 3">
    <name type="scientific">Nakamurella panacisegetis</name>
    <dbReference type="NCBI Taxonomy" id="1090615"/>
    <lineage>
        <taxon>Bacteria</taxon>
        <taxon>Bacillati</taxon>
        <taxon>Actinomycetota</taxon>
        <taxon>Actinomycetes</taxon>
        <taxon>Nakamurellales</taxon>
        <taxon>Nakamurellaceae</taxon>
        <taxon>Nakamurella</taxon>
    </lineage>
</organism>
<gene>
    <name evidence="2" type="ORF">SAMN04515671_4324</name>
</gene>
<dbReference type="EMBL" id="LT629710">
    <property type="protein sequence ID" value="SDP45894.1"/>
    <property type="molecule type" value="Genomic_DNA"/>
</dbReference>
<reference evidence="2 3" key="1">
    <citation type="submission" date="2016-10" db="EMBL/GenBank/DDBJ databases">
        <authorList>
            <person name="de Groot N.N."/>
        </authorList>
    </citation>
    <scope>NUCLEOTIDE SEQUENCE [LARGE SCALE GENOMIC DNA]</scope>
    <source>
        <strain evidence="3">P4-7,KCTC 19426,CECT 7604</strain>
    </source>
</reference>